<evidence type="ECO:0000313" key="3">
    <source>
        <dbReference type="EMBL" id="CCH68838.1"/>
    </source>
</evidence>
<dbReference type="CDD" id="cd00085">
    <property type="entry name" value="HNHc"/>
    <property type="match status" value="1"/>
</dbReference>
<evidence type="ECO:0000259" key="2">
    <source>
        <dbReference type="SMART" id="SM00507"/>
    </source>
</evidence>
<gene>
    <name evidence="3" type="ORF">BN10_120035</name>
</gene>
<dbReference type="STRING" id="1193181.BN10_120035"/>
<protein>
    <recommendedName>
        <fullName evidence="2">HNH nuclease domain-containing protein</fullName>
    </recommendedName>
</protein>
<feature type="region of interest" description="Disordered" evidence="1">
    <location>
        <begin position="464"/>
        <end position="486"/>
    </location>
</feature>
<reference evidence="3 4" key="1">
    <citation type="journal article" date="2013" name="ISME J.">
        <title>A metabolic model for members of the genus Tetrasphaera involved in enhanced biological phosphorus removal.</title>
        <authorList>
            <person name="Kristiansen R."/>
            <person name="Nguyen H.T.T."/>
            <person name="Saunders A.M."/>
            <person name="Nielsen J.L."/>
            <person name="Wimmer R."/>
            <person name="Le V.Q."/>
            <person name="McIlroy S.J."/>
            <person name="Petrovski S."/>
            <person name="Seviour R.J."/>
            <person name="Calteau A."/>
            <person name="Nielsen K.L."/>
            <person name="Nielsen P.H."/>
        </authorList>
    </citation>
    <scope>NUCLEOTIDE SEQUENCE [LARGE SCALE GENOMIC DNA]</scope>
    <source>
        <strain evidence="3 4">Lp2</strain>
    </source>
</reference>
<dbReference type="HOGENOM" id="CLU_486422_0_0_11"/>
<proteinExistence type="predicted"/>
<dbReference type="eggNOG" id="COG1403">
    <property type="taxonomic scope" value="Bacteria"/>
</dbReference>
<accession>N0DXM2</accession>
<dbReference type="InterPro" id="IPR003615">
    <property type="entry name" value="HNH_nuc"/>
</dbReference>
<dbReference type="OrthoDB" id="3541361at2"/>
<evidence type="ECO:0000313" key="4">
    <source>
        <dbReference type="Proteomes" id="UP000013167"/>
    </source>
</evidence>
<dbReference type="AlphaFoldDB" id="N0DXM2"/>
<feature type="region of interest" description="Disordered" evidence="1">
    <location>
        <begin position="528"/>
        <end position="554"/>
    </location>
</feature>
<sequence length="554" mass="60651">MTEHPLREAAQAYLAVVRAHAASMSETELVEALTGLQEARNIQDATETMLLAELSRIEHVWAEDGTLQERRHPFGRQDLGTVDLVAPCIGVSHHVAASRLTDMSRIVRTPLLMEEMAAGRLDRFRASIVADELVDASTEVAHEVVELLVARFTRLGGWVETAGPLRRRTAAVLERVDSTVIAERDAFELRRRGLFRRVESTRLDRWDGVYPVEDSRRAFALVDERARAILAAGGAETLAQARADAHVQLILGQSKVVLHVHVATSSEMAVEPAAGSQGFAGNAIQDVADESVVLHGFGVSGETVVPRSWLQKMVATGEAVRSTDLTCDPVTGALIGGRVPKGLVAHARPVVEGPPRVTGSTERSQAASAAYRPSAELRRLVSLRDGHCRFPGCSVTIRQCDLDHVRPWPTGLTTQGNLMALCRRHHRLKQSPGWQVRLLPDARVEWTDPIGRVRTSWPIDHLGATLPERRPAPPSSAAEPGPLIPARGWHSTLPDLSTEDLPYDMVDHSPLVEWLERLLKEAAADPSLCDPSLIPPRATDAPRPRSWDLTEAPF</sequence>
<dbReference type="Gene3D" id="1.10.30.50">
    <property type="match status" value="1"/>
</dbReference>
<comment type="caution">
    <text evidence="3">The sequence shown here is derived from an EMBL/GenBank/DDBJ whole genome shotgun (WGS) entry which is preliminary data.</text>
</comment>
<dbReference type="EMBL" id="CAIZ01000024">
    <property type="protein sequence ID" value="CCH68838.1"/>
    <property type="molecule type" value="Genomic_DNA"/>
</dbReference>
<organism evidence="3 4">
    <name type="scientific">Phycicoccus elongatus Lp2</name>
    <dbReference type="NCBI Taxonomy" id="1193181"/>
    <lineage>
        <taxon>Bacteria</taxon>
        <taxon>Bacillati</taxon>
        <taxon>Actinomycetota</taxon>
        <taxon>Actinomycetes</taxon>
        <taxon>Micrococcales</taxon>
        <taxon>Intrasporangiaceae</taxon>
        <taxon>Phycicoccus</taxon>
    </lineage>
</organism>
<name>N0DXM2_9MICO</name>
<dbReference type="RefSeq" id="WP_010849234.1">
    <property type="nucleotide sequence ID" value="NZ_HF570956.1"/>
</dbReference>
<keyword evidence="4" id="KW-1185">Reference proteome</keyword>
<dbReference type="SMART" id="SM00507">
    <property type="entry name" value="HNHc"/>
    <property type="match status" value="1"/>
</dbReference>
<evidence type="ECO:0000256" key="1">
    <source>
        <dbReference type="SAM" id="MobiDB-lite"/>
    </source>
</evidence>
<feature type="domain" description="HNH nuclease" evidence="2">
    <location>
        <begin position="376"/>
        <end position="427"/>
    </location>
</feature>
<dbReference type="Proteomes" id="UP000013167">
    <property type="component" value="Unassembled WGS sequence"/>
</dbReference>